<organism evidence="3 4">
    <name type="scientific">Magnetospirillum aberrantis SpK</name>
    <dbReference type="NCBI Taxonomy" id="908842"/>
    <lineage>
        <taxon>Bacteria</taxon>
        <taxon>Pseudomonadati</taxon>
        <taxon>Pseudomonadota</taxon>
        <taxon>Alphaproteobacteria</taxon>
        <taxon>Rhodospirillales</taxon>
        <taxon>Rhodospirillaceae</taxon>
        <taxon>Magnetospirillum</taxon>
    </lineage>
</organism>
<feature type="domain" description="Serine aminopeptidase S33" evidence="2">
    <location>
        <begin position="84"/>
        <end position="193"/>
    </location>
</feature>
<evidence type="ECO:0000313" key="3">
    <source>
        <dbReference type="EMBL" id="NFV82162.1"/>
    </source>
</evidence>
<dbReference type="Proteomes" id="UP000480684">
    <property type="component" value="Unassembled WGS sequence"/>
</dbReference>
<dbReference type="SUPFAM" id="SSF53474">
    <property type="entry name" value="alpha/beta-Hydrolases"/>
    <property type="match status" value="1"/>
</dbReference>
<keyword evidence="3" id="KW-0378">Hydrolase</keyword>
<dbReference type="PANTHER" id="PTHR12277:SF79">
    <property type="entry name" value="XAA-PRO DIPEPTIDYL-PEPTIDASE-RELATED"/>
    <property type="match status" value="1"/>
</dbReference>
<dbReference type="GO" id="GO:0016787">
    <property type="term" value="F:hydrolase activity"/>
    <property type="evidence" value="ECO:0007669"/>
    <property type="project" value="UniProtKB-KW"/>
</dbReference>
<dbReference type="EMBL" id="JAAIYP010000046">
    <property type="protein sequence ID" value="NFV82162.1"/>
    <property type="molecule type" value="Genomic_DNA"/>
</dbReference>
<feature type="transmembrane region" description="Helical" evidence="1">
    <location>
        <begin position="12"/>
        <end position="34"/>
    </location>
</feature>
<keyword evidence="1" id="KW-0812">Transmembrane</keyword>
<dbReference type="InterPro" id="IPR022742">
    <property type="entry name" value="Hydrolase_4"/>
</dbReference>
<dbReference type="Pfam" id="PF12146">
    <property type="entry name" value="Hydrolase_4"/>
    <property type="match status" value="1"/>
</dbReference>
<accession>A0A7C9QWF2</accession>
<keyword evidence="1" id="KW-1133">Transmembrane helix</keyword>
<gene>
    <name evidence="3" type="ORF">G4223_18800</name>
</gene>
<name>A0A7C9QWF2_9PROT</name>
<dbReference type="Gene3D" id="3.40.50.1820">
    <property type="entry name" value="alpha/beta hydrolase"/>
    <property type="match status" value="1"/>
</dbReference>
<keyword evidence="1" id="KW-0472">Membrane</keyword>
<sequence>MRRAPNFVEQRVIAETLGVFAGGYALMLGGLAIFQRDMIYHPGATLPEPGAVGVPEMVPVSVRTTDNLLLTGWYAPPADAGAITVLYCHGNARTLAERAHKARRLMDAGLGIMLVGYRGYGGNPGHPTEQGLYADARAALGWLRSREVPAERIVVYGESLGTGIATQMAAENPDLAALVLEAPFTRLADLAPPYLLPGLAPLLLLDQYDTASKISDLGLPMLVVHGDHDGVVPVAMGRTLVKAANGRAEGVFLAPAGHNDLWEHGAAEAVLAFLGRIGGAHQ</sequence>
<dbReference type="PANTHER" id="PTHR12277">
    <property type="entry name" value="ALPHA/BETA HYDROLASE DOMAIN-CONTAINING PROTEIN"/>
    <property type="match status" value="1"/>
</dbReference>
<evidence type="ECO:0000256" key="1">
    <source>
        <dbReference type="SAM" id="Phobius"/>
    </source>
</evidence>
<protein>
    <submittedName>
        <fullName evidence="3">Alpha/beta hydrolase</fullName>
    </submittedName>
</protein>
<evidence type="ECO:0000313" key="4">
    <source>
        <dbReference type="Proteomes" id="UP000480684"/>
    </source>
</evidence>
<evidence type="ECO:0000259" key="2">
    <source>
        <dbReference type="Pfam" id="PF12146"/>
    </source>
</evidence>
<comment type="caution">
    <text evidence="3">The sequence shown here is derived from an EMBL/GenBank/DDBJ whole genome shotgun (WGS) entry which is preliminary data.</text>
</comment>
<reference evidence="3 4" key="1">
    <citation type="submission" date="2020-02" db="EMBL/GenBank/DDBJ databases">
        <authorList>
            <person name="Dziuba M."/>
            <person name="Kuznetsov B."/>
            <person name="Mardanov A."/>
            <person name="Ravin N."/>
            <person name="Grouzdev D."/>
        </authorList>
    </citation>
    <scope>NUCLEOTIDE SEQUENCE [LARGE SCALE GENOMIC DNA]</scope>
    <source>
        <strain evidence="3 4">SpK</strain>
    </source>
</reference>
<keyword evidence="4" id="KW-1185">Reference proteome</keyword>
<dbReference type="AlphaFoldDB" id="A0A7C9QWF2"/>
<proteinExistence type="predicted"/>
<dbReference type="InterPro" id="IPR029058">
    <property type="entry name" value="AB_hydrolase_fold"/>
</dbReference>